<dbReference type="InterPro" id="IPR003660">
    <property type="entry name" value="HAMP_dom"/>
</dbReference>
<organism evidence="6 7">
    <name type="scientific">Acinetobacter junii</name>
    <dbReference type="NCBI Taxonomy" id="40215"/>
    <lineage>
        <taxon>Bacteria</taxon>
        <taxon>Pseudomonadati</taxon>
        <taxon>Pseudomonadota</taxon>
        <taxon>Gammaproteobacteria</taxon>
        <taxon>Moraxellales</taxon>
        <taxon>Moraxellaceae</taxon>
        <taxon>Acinetobacter</taxon>
    </lineage>
</organism>
<dbReference type="SUPFAM" id="SSF158472">
    <property type="entry name" value="HAMP domain-like"/>
    <property type="match status" value="1"/>
</dbReference>
<keyword evidence="7" id="KW-1185">Reference proteome</keyword>
<keyword evidence="3" id="KW-0175">Coiled coil</keyword>
<evidence type="ECO:0000256" key="3">
    <source>
        <dbReference type="SAM" id="Coils"/>
    </source>
</evidence>
<name>A0ABU8ZGY3_ACIJU</name>
<dbReference type="InterPro" id="IPR029787">
    <property type="entry name" value="Nucleotide_cyclase"/>
</dbReference>
<feature type="coiled-coil region" evidence="3">
    <location>
        <begin position="305"/>
        <end position="332"/>
    </location>
</feature>
<sequence length="488" mass="54805">MVLLSESPFFIDTDFKNPKLQLKLDQVQQSYKYYAWLGIANPSGKVEVAANKLLEGADVSARPWFIEGLKHVYLGDVHEAVLLAKKLKAINPNEPMRFIDFATPIYDPNTKVLKGVLAAHADWSWAQQVLKTALPEDAAEKGIEVFIVNKQGEILYPYKSIGQVQLPAISQQHNHYFVDTWNEGQKYLTTDVAVISDTEMSLGWHVIIRQPVSTALAEVRALQQQIVLIGLIVTLFMLTLTYRLANRFSRPIENLAKSAHAVEEGQEDIHFEVNSSIREITGLSQSLNSMTKTLLTQKHQLMDANITLEQKVQERTQELEQANIELEKLARYDALTELYNRRALTDYLDYLYAQFARSHLAYAVLLMDVDFFKKVNDQYGHEVGDFVLKSVAQQLSSTVRESDFVARYGGEEFVVLLPATSLEGAVALAENLRQAVENAPILDHHPISISIGVSVVQAGDSDAQAAMRRADQYLYQAKAQGRNRVIGA</sequence>
<evidence type="ECO:0000259" key="5">
    <source>
        <dbReference type="PROSITE" id="PS50887"/>
    </source>
</evidence>
<keyword evidence="6" id="KW-0808">Transferase</keyword>
<dbReference type="PANTHER" id="PTHR45138:SF9">
    <property type="entry name" value="DIGUANYLATE CYCLASE DGCM-RELATED"/>
    <property type="match status" value="1"/>
</dbReference>
<dbReference type="Gene3D" id="6.10.340.10">
    <property type="match status" value="1"/>
</dbReference>
<comment type="catalytic activity">
    <reaction evidence="2">
        <text>2 GTP = 3',3'-c-di-GMP + 2 diphosphate</text>
        <dbReference type="Rhea" id="RHEA:24898"/>
        <dbReference type="ChEBI" id="CHEBI:33019"/>
        <dbReference type="ChEBI" id="CHEBI:37565"/>
        <dbReference type="ChEBI" id="CHEBI:58805"/>
        <dbReference type="EC" id="2.7.7.65"/>
    </reaction>
</comment>
<accession>A0ABU8ZGY3</accession>
<dbReference type="InterPro" id="IPR043128">
    <property type="entry name" value="Rev_trsase/Diguanyl_cyclase"/>
</dbReference>
<gene>
    <name evidence="6" type="ORF">WM018_10100</name>
</gene>
<dbReference type="SMART" id="SM00304">
    <property type="entry name" value="HAMP"/>
    <property type="match status" value="1"/>
</dbReference>
<dbReference type="PROSITE" id="PS50887">
    <property type="entry name" value="GGDEF"/>
    <property type="match status" value="1"/>
</dbReference>
<dbReference type="NCBIfam" id="TIGR00254">
    <property type="entry name" value="GGDEF"/>
    <property type="match status" value="1"/>
</dbReference>
<dbReference type="Gene3D" id="3.30.70.270">
    <property type="match status" value="1"/>
</dbReference>
<dbReference type="Pfam" id="PF00672">
    <property type="entry name" value="HAMP"/>
    <property type="match status" value="1"/>
</dbReference>
<dbReference type="Gene3D" id="3.30.450.20">
    <property type="entry name" value="PAS domain"/>
    <property type="match status" value="1"/>
</dbReference>
<feature type="domain" description="GGDEF" evidence="5">
    <location>
        <begin position="360"/>
        <end position="488"/>
    </location>
</feature>
<dbReference type="SUPFAM" id="SSF55073">
    <property type="entry name" value="Nucleotide cyclase"/>
    <property type="match status" value="1"/>
</dbReference>
<evidence type="ECO:0000259" key="4">
    <source>
        <dbReference type="PROSITE" id="PS50885"/>
    </source>
</evidence>
<dbReference type="EC" id="2.7.7.65" evidence="1"/>
<dbReference type="InterPro" id="IPR050469">
    <property type="entry name" value="Diguanylate_Cyclase"/>
</dbReference>
<keyword evidence="6" id="KW-0548">Nucleotidyltransferase</keyword>
<evidence type="ECO:0000256" key="2">
    <source>
        <dbReference type="ARBA" id="ARBA00034247"/>
    </source>
</evidence>
<dbReference type="RefSeq" id="WP_227545360.1">
    <property type="nucleotide sequence ID" value="NZ_JAHPRE010000059.1"/>
</dbReference>
<evidence type="ECO:0000313" key="7">
    <source>
        <dbReference type="Proteomes" id="UP001498501"/>
    </source>
</evidence>
<proteinExistence type="predicted"/>
<dbReference type="SMART" id="SM00267">
    <property type="entry name" value="GGDEF"/>
    <property type="match status" value="1"/>
</dbReference>
<reference evidence="6 7" key="1">
    <citation type="submission" date="2024-03" db="EMBL/GenBank/DDBJ databases">
        <title>Cross-transmission of Acinetobacter junii carrying blaOXA-58 in a neonatal intensive care unit.</title>
        <authorList>
            <person name="Bour M."/>
            <person name="Potron A."/>
            <person name="Lecointe D."/>
        </authorList>
    </citation>
    <scope>NUCLEOTIDE SEQUENCE [LARGE SCALE GENOMIC DNA]</scope>
    <source>
        <strain evidence="6 7">21A3096 case 1</strain>
    </source>
</reference>
<dbReference type="GO" id="GO:0052621">
    <property type="term" value="F:diguanylate cyclase activity"/>
    <property type="evidence" value="ECO:0007669"/>
    <property type="project" value="UniProtKB-EC"/>
</dbReference>
<dbReference type="CDD" id="cd01949">
    <property type="entry name" value="GGDEF"/>
    <property type="match status" value="1"/>
</dbReference>
<feature type="domain" description="HAMP" evidence="4">
    <location>
        <begin position="246"/>
        <end position="299"/>
    </location>
</feature>
<dbReference type="PANTHER" id="PTHR45138">
    <property type="entry name" value="REGULATORY COMPONENTS OF SENSORY TRANSDUCTION SYSTEM"/>
    <property type="match status" value="1"/>
</dbReference>
<dbReference type="EMBL" id="JBBMLE010000035">
    <property type="protein sequence ID" value="MEK0252847.1"/>
    <property type="molecule type" value="Genomic_DNA"/>
</dbReference>
<evidence type="ECO:0000313" key="6">
    <source>
        <dbReference type="EMBL" id="MEK0252847.1"/>
    </source>
</evidence>
<dbReference type="Pfam" id="PF00990">
    <property type="entry name" value="GGDEF"/>
    <property type="match status" value="1"/>
</dbReference>
<dbReference type="PROSITE" id="PS50885">
    <property type="entry name" value="HAMP"/>
    <property type="match status" value="1"/>
</dbReference>
<comment type="caution">
    <text evidence="6">The sequence shown here is derived from an EMBL/GenBank/DDBJ whole genome shotgun (WGS) entry which is preliminary data.</text>
</comment>
<dbReference type="InterPro" id="IPR000160">
    <property type="entry name" value="GGDEF_dom"/>
</dbReference>
<evidence type="ECO:0000256" key="1">
    <source>
        <dbReference type="ARBA" id="ARBA00012528"/>
    </source>
</evidence>
<dbReference type="Proteomes" id="UP001498501">
    <property type="component" value="Unassembled WGS sequence"/>
</dbReference>
<protein>
    <recommendedName>
        <fullName evidence="1">diguanylate cyclase</fullName>
        <ecNumber evidence="1">2.7.7.65</ecNumber>
    </recommendedName>
</protein>